<evidence type="ECO:0000256" key="2">
    <source>
        <dbReference type="ARBA" id="ARBA00022741"/>
    </source>
</evidence>
<feature type="region of interest" description="Disordered" evidence="7">
    <location>
        <begin position="881"/>
        <end position="905"/>
    </location>
</feature>
<dbReference type="InterPro" id="IPR027640">
    <property type="entry name" value="Kinesin-like_fam"/>
</dbReference>
<keyword evidence="8" id="KW-0812">Transmembrane</keyword>
<feature type="compositionally biased region" description="Low complexity" evidence="7">
    <location>
        <begin position="1062"/>
        <end position="1076"/>
    </location>
</feature>
<feature type="compositionally biased region" description="Low complexity" evidence="7">
    <location>
        <begin position="946"/>
        <end position="972"/>
    </location>
</feature>
<feature type="transmembrane region" description="Helical" evidence="8">
    <location>
        <begin position="2382"/>
        <end position="2408"/>
    </location>
</feature>
<feature type="region of interest" description="Disordered" evidence="7">
    <location>
        <begin position="1194"/>
        <end position="1215"/>
    </location>
</feature>
<dbReference type="InterPro" id="IPR028129">
    <property type="entry name" value="Consortin_C"/>
</dbReference>
<dbReference type="Gene3D" id="3.40.850.10">
    <property type="entry name" value="Kinesin motor domain"/>
    <property type="match status" value="1"/>
</dbReference>
<feature type="compositionally biased region" description="Polar residues" evidence="7">
    <location>
        <begin position="1262"/>
        <end position="1274"/>
    </location>
</feature>
<dbReference type="SUPFAM" id="SSF52540">
    <property type="entry name" value="P-loop containing nucleoside triphosphate hydrolases"/>
    <property type="match status" value="1"/>
</dbReference>
<dbReference type="InterPro" id="IPR027417">
    <property type="entry name" value="P-loop_NTPase"/>
</dbReference>
<evidence type="ECO:0000256" key="3">
    <source>
        <dbReference type="ARBA" id="ARBA00022840"/>
    </source>
</evidence>
<keyword evidence="8" id="KW-0472">Membrane</keyword>
<feature type="region of interest" description="Disordered" evidence="7">
    <location>
        <begin position="1912"/>
        <end position="1970"/>
    </location>
</feature>
<evidence type="ECO:0000256" key="7">
    <source>
        <dbReference type="SAM" id="MobiDB-lite"/>
    </source>
</evidence>
<evidence type="ECO:0000313" key="11">
    <source>
        <dbReference type="Proteomes" id="UP000830375"/>
    </source>
</evidence>
<dbReference type="PANTHER" id="PTHR21608:SF8">
    <property type="entry name" value="KINESIN-LIKE PROTEIN KIF26B"/>
    <property type="match status" value="1"/>
</dbReference>
<dbReference type="EMBL" id="JACTAM010000020">
    <property type="protein sequence ID" value="KAI2652111.1"/>
    <property type="molecule type" value="Genomic_DNA"/>
</dbReference>
<feature type="region of interest" description="Disordered" evidence="7">
    <location>
        <begin position="647"/>
        <end position="673"/>
    </location>
</feature>
<dbReference type="Proteomes" id="UP000830375">
    <property type="component" value="Unassembled WGS sequence"/>
</dbReference>
<feature type="region of interest" description="Disordered" evidence="7">
    <location>
        <begin position="2021"/>
        <end position="2047"/>
    </location>
</feature>
<feature type="coiled-coil region" evidence="6">
    <location>
        <begin position="1618"/>
        <end position="1645"/>
    </location>
</feature>
<dbReference type="InterPro" id="IPR057090">
    <property type="entry name" value="HTH_KIF26A_B_1st"/>
</dbReference>
<feature type="region of interest" description="Disordered" evidence="7">
    <location>
        <begin position="1772"/>
        <end position="1791"/>
    </location>
</feature>
<feature type="region of interest" description="Disordered" evidence="7">
    <location>
        <begin position="190"/>
        <end position="230"/>
    </location>
</feature>
<feature type="compositionally biased region" description="Polar residues" evidence="7">
    <location>
        <begin position="1380"/>
        <end position="1411"/>
    </location>
</feature>
<dbReference type="PANTHER" id="PTHR21608">
    <property type="entry name" value="KINESIN-LIKE PROTEIN CG14535"/>
    <property type="match status" value="1"/>
</dbReference>
<comment type="similarity">
    <text evidence="5">Belongs to the TRAFAC class myosin-kinesin ATPase superfamily. Kinesin family.</text>
</comment>
<keyword evidence="11" id="KW-1185">Reference proteome</keyword>
<feature type="compositionally biased region" description="Basic and acidic residues" evidence="7">
    <location>
        <begin position="2021"/>
        <end position="2040"/>
    </location>
</feature>
<feature type="region of interest" description="Disordered" evidence="7">
    <location>
        <begin position="1062"/>
        <end position="1086"/>
    </location>
</feature>
<gene>
    <name evidence="10" type="ORF">H4Q32_014948</name>
</gene>
<comment type="caution">
    <text evidence="10">The sequence shown here is derived from an EMBL/GenBank/DDBJ whole genome shotgun (WGS) entry which is preliminary data.</text>
</comment>
<feature type="compositionally biased region" description="Polar residues" evidence="7">
    <location>
        <begin position="191"/>
        <end position="215"/>
    </location>
</feature>
<feature type="region of interest" description="Disordered" evidence="7">
    <location>
        <begin position="1340"/>
        <end position="1416"/>
    </location>
</feature>
<dbReference type="SMART" id="SM00129">
    <property type="entry name" value="KISc"/>
    <property type="match status" value="1"/>
</dbReference>
<dbReference type="Pfam" id="PF15281">
    <property type="entry name" value="Consortin_C"/>
    <property type="match status" value="1"/>
</dbReference>
<feature type="compositionally biased region" description="Low complexity" evidence="7">
    <location>
        <begin position="1516"/>
        <end position="1528"/>
    </location>
</feature>
<reference evidence="10 11" key="1">
    <citation type="submission" date="2022-01" db="EMBL/GenBank/DDBJ databases">
        <title>A high-quality chromosome-level genome assembly of rohu carp, Labeo rohita.</title>
        <authorList>
            <person name="Arick M.A. II"/>
            <person name="Hsu C.-Y."/>
            <person name="Magbanua Z."/>
            <person name="Pechanova O."/>
            <person name="Grover C."/>
            <person name="Miller E."/>
            <person name="Thrash A."/>
            <person name="Ezzel L."/>
            <person name="Alam S."/>
            <person name="Benzie J."/>
            <person name="Hamilton M."/>
            <person name="Karsi A."/>
            <person name="Lawrence M.L."/>
            <person name="Peterson D.G."/>
        </authorList>
    </citation>
    <scope>NUCLEOTIDE SEQUENCE [LARGE SCALE GENOMIC DNA]</scope>
    <source>
        <strain evidence="11">BAU-BD-2019</strain>
        <tissue evidence="10">Blood</tissue>
    </source>
</reference>
<feature type="region of interest" description="Disordered" evidence="7">
    <location>
        <begin position="1098"/>
        <end position="1119"/>
    </location>
</feature>
<evidence type="ECO:0000256" key="5">
    <source>
        <dbReference type="PROSITE-ProRule" id="PRU00283"/>
    </source>
</evidence>
<organism evidence="10 11">
    <name type="scientific">Labeo rohita</name>
    <name type="common">Indian major carp</name>
    <name type="synonym">Cyprinus rohita</name>
    <dbReference type="NCBI Taxonomy" id="84645"/>
    <lineage>
        <taxon>Eukaryota</taxon>
        <taxon>Metazoa</taxon>
        <taxon>Chordata</taxon>
        <taxon>Craniata</taxon>
        <taxon>Vertebrata</taxon>
        <taxon>Euteleostomi</taxon>
        <taxon>Actinopterygii</taxon>
        <taxon>Neopterygii</taxon>
        <taxon>Teleostei</taxon>
        <taxon>Ostariophysi</taxon>
        <taxon>Cypriniformes</taxon>
        <taxon>Cyprinidae</taxon>
        <taxon>Labeoninae</taxon>
        <taxon>Labeonini</taxon>
        <taxon>Labeo</taxon>
    </lineage>
</organism>
<evidence type="ECO:0000256" key="4">
    <source>
        <dbReference type="ARBA" id="ARBA00023212"/>
    </source>
</evidence>
<evidence type="ECO:0000313" key="10">
    <source>
        <dbReference type="EMBL" id="KAI2652111.1"/>
    </source>
</evidence>
<keyword evidence="4" id="KW-0963">Cytoplasm</keyword>
<feature type="region of interest" description="Disordered" evidence="7">
    <location>
        <begin position="820"/>
        <end position="855"/>
    </location>
</feature>
<feature type="region of interest" description="Disordered" evidence="7">
    <location>
        <begin position="1254"/>
        <end position="1274"/>
    </location>
</feature>
<sequence>MKNQTGYCETTGSERFMMTNVKMGPVFKGHAAQKERLPPEGAGSSAYDSHAAPWTGFAGSLPTPLTNSLLRSKWSKESLNGYPPEYNSIKSTGTKRETFFDTGDLCKKCISHFNVFKGEALKQVIDGNLSTKDPKVFIHLYESMKPPASTVEAWGNVDGRCGVCSTHFSQLKQEAIRTILTQDRAIWAPPTTANIPSTSLDSGSQTLPRTSSHRSVVSDPHQRPSNAAPDCWIKGRKVNEKENMTSTALCNYGATQPTRSSSMSSLLPAGTSAALSFFVRAAQKLNVMVRRGRHFSESSASQHMTNFCSLLQKSPPLAPGNIFQAASKSKETPGMGKVKVMLRVCSAPVSDLSRSYSYKLDLQKKQITVLNVPTFNPQRQTAGTTVSSKTFTFDAAFGPDSTQAEVCENSLCEVLQCVLAGTDGMSYTMIGHDGCTQSLGVIPCAISWLFKLITRKKDKTWANISVSVSAVEVCGENNAIRDLLSDVDTGNCKETYKPDAFLKEDPVCGVQARLCNLRVLNASTPERAAFLLDTALASRSGMVDCGRRPPHLNVDQSKLSLIDLGSCVGEREGSNCGVCLAELGNFITANLNRHNHVANRGSKLAMLLQDSLSNVNCSTTIIAHISTLPEDLTESLCTMQTVTRMRKQKKKIRKSSSSSPGGRSLGNERKFNNSTKLRFQSTGTLDQDLSSPGFSSDPAFYPESDKSCDAIIPMDPSELLDKEVTNRSREVLPIIPSLLKSKLESKKLSLMKFCEISPPIANRMKQISKEKTKEESTPTILQNESDFECLKCNTFAELQNRLGNIDGTELDLCKDQQANTMRKSPHLSQIKKKSNSLDIQASNKRESDSTRQGNSSKTFAIIHNSAEIPSTANSQVIQKCPPSFDVVKPSNPMQSSQSASKSKLHNKMMNVIPSALSLKLEDQGKMRLSDNSAMQPETRISPIGKSSPRSTSSSSFSSSLSSSLSSPPAASLNGDVPHCMGKKQKEMRATITVTVQKPLDLNGHDELVYTVVEEVTINGATEQGKAQILSIHESQSLQALTPGSQSVRIIGSIGEEQTAEFYSSNSNAQSSENEVSTASSDAAENPTKINAHIDKASSFIDSKEQPQHDTWSEVPLTEDVKEKPKEAMVKLNPPCEVSKSRKYACEIKPEQSWMCQNNKKDIKDVLQMKTEQKNVQSPRETPEKKQYTKKDYPMEWTKDNMPSTSTNSPNLKRKETKNESAIARNAMLNLATKSHFEESSKLFNAKLKALSGRSQTWDHSKSGCSTGSLEGNSSSRLKSKFLEETAFIDMAPKGLLDKDYVSAQPSPLGFKEDFEDFVRCRASQSLGRVPQFFPMHDANDATRLSKNGHSKATTVNKFMPSSKIQKMPNLSPKPTRHSINRSSSFSPNGALVSQSSWSTHSLSRSQDSGGLNSPGAVRKGRVELLRSSRDSLSAFGSDLDECEELGATKPFVHTLPSPYSRITAPRTPHHCSGHASDTTSVLSGELPPAMCKTALLYNRSSMVSSGYESMLRDSEATISSSSTHNSISDQNCSNGGAKGMRSSKKRTNIGSSVRRPSQDNLLSLKRSASGPKTHRVDRGGSDSYEIKVYEIDNVNGVQKRGGAGNKGIVLFSAKLKFLEHRQQRIAEVRLKYNALRREMEQAKLHLMLDPGKWTREFDLWQTFEVDSLEHLEALEQVTQRLERHVNLCKAHVLMVTSFDVTPKCRQKLRHRSTACEDLTTVKFMGESETRKFVRWKETSRITRTAEDIITASDENQNKLQEAEGMDLEAVKHDSENRNPEESFSGVVPPGPSPSLLASLQSLIEHNDHMLLPHSLHQIAEGYFLEKDYQFAVEFLRLEKLYHERLLSNLASIQEKWESQRKISVQTERDSTLIANGTDREREHMEVLSHICRTHQSSLLLQNMDDIKQHNSPTLVTARRRSKQEQASVNSTERENRADDCSWPEAEQEPEEDCELNEEEEEDEEEGLEEDEYWNEELQDDTVIDGQGPVDELAKLIQVEEMFSSDGLVSILKKRVCINKKQNDSPPKDTTKRRVRFREPDDAYDQDESPRNSCLILLILCVVTVVISMGGTALYCLVGEAYSNMCADFSQNMDFYFGPVRRGVDALAQWLSSDASDSRGAAAVALTSSVCLPHKRITESHTMATLTTSSKRPYHIIVFGATGFTGQLVVEEVARTCTEGPGGTLQWAVAGRNRDRLEKTLIQAADALCKPELKCVEVIVADVAEPESLAIMCKQGVIVLNCVGPFLEGIQLNYHSKAQENGTLTAVESFLTVNTGPEGGCGHDATWQSAIFGFADSASLRRIRKKFGHKPLPVVGTRIKKRGALFFSKEIEQYVIPFMGSDPSVVRRTQRYMHEEHKHSPRQMCAVQCLTHFPQCSCPQVQYMAYVGIGGLFSMLKTLFAGVLFWFMVKFSFGRGLLTQFPEFFSFGVFSKTGPTRKQMDGTSFCLKFMGEGYTTGQDPSQGKPNATISTEITGPEPGYIATPITMVQAAITLLNEPHCLPNNGGVYTPGSAFARTTLIDRLNKHGIHFSLKNIQ</sequence>
<evidence type="ECO:0000259" key="9">
    <source>
        <dbReference type="PROSITE" id="PS50067"/>
    </source>
</evidence>
<dbReference type="SUPFAM" id="SSF51735">
    <property type="entry name" value="NAD(P)-binding Rossmann-fold domains"/>
    <property type="match status" value="1"/>
</dbReference>
<dbReference type="InterPro" id="IPR036291">
    <property type="entry name" value="NAD(P)-bd_dom_sf"/>
</dbReference>
<keyword evidence="4" id="KW-0206">Cytoskeleton</keyword>
<feature type="compositionally biased region" description="Acidic residues" evidence="7">
    <location>
        <begin position="1945"/>
        <end position="1970"/>
    </location>
</feature>
<feature type="compositionally biased region" description="Polar residues" evidence="7">
    <location>
        <begin position="891"/>
        <end position="901"/>
    </location>
</feature>
<dbReference type="Gene3D" id="3.40.50.720">
    <property type="entry name" value="NAD(P)-binding Rossmann-like Domain"/>
    <property type="match status" value="1"/>
</dbReference>
<name>A0ABQ8LPE1_LABRO</name>
<evidence type="ECO:0000256" key="6">
    <source>
        <dbReference type="SAM" id="Coils"/>
    </source>
</evidence>
<feature type="compositionally biased region" description="Polar residues" evidence="7">
    <location>
        <begin position="1200"/>
        <end position="1210"/>
    </location>
</feature>
<feature type="region of interest" description="Disordered" evidence="7">
    <location>
        <begin position="1515"/>
        <end position="1579"/>
    </location>
</feature>
<keyword evidence="8" id="KW-1133">Transmembrane helix</keyword>
<accession>A0ABQ8LPE1</accession>
<dbReference type="InterPro" id="IPR036961">
    <property type="entry name" value="Kinesin_motor_dom_sf"/>
</dbReference>
<feature type="compositionally biased region" description="Basic residues" evidence="7">
    <location>
        <begin position="823"/>
        <end position="834"/>
    </location>
</feature>
<evidence type="ECO:0000256" key="8">
    <source>
        <dbReference type="SAM" id="Phobius"/>
    </source>
</evidence>
<feature type="domain" description="Kinesin motor" evidence="9">
    <location>
        <begin position="337"/>
        <end position="648"/>
    </location>
</feature>
<dbReference type="Pfam" id="PF22883">
    <property type="entry name" value="Consortin_N"/>
    <property type="match status" value="1"/>
</dbReference>
<dbReference type="InterPro" id="IPR054132">
    <property type="entry name" value="Consortin_N"/>
</dbReference>
<dbReference type="Pfam" id="PF00225">
    <property type="entry name" value="Kinesin"/>
    <property type="match status" value="1"/>
</dbReference>
<dbReference type="PROSITE" id="PS50067">
    <property type="entry name" value="KINESIN_MOTOR_2"/>
    <property type="match status" value="1"/>
</dbReference>
<dbReference type="InterPro" id="IPR005097">
    <property type="entry name" value="Sacchrp_dh_NADP-bd"/>
</dbReference>
<dbReference type="InterPro" id="IPR001752">
    <property type="entry name" value="Kinesin_motor_dom"/>
</dbReference>
<evidence type="ECO:0000256" key="1">
    <source>
        <dbReference type="ARBA" id="ARBA00004245"/>
    </source>
</evidence>
<dbReference type="Pfam" id="PF03435">
    <property type="entry name" value="Sacchrp_dh_NADP"/>
    <property type="match status" value="1"/>
</dbReference>
<proteinExistence type="inferred from homology"/>
<keyword evidence="6" id="KW-0175">Coiled coil</keyword>
<comment type="caution">
    <text evidence="5">Lacks conserved residue(s) required for the propagation of feature annotation.</text>
</comment>
<feature type="transmembrane region" description="Helical" evidence="8">
    <location>
        <begin position="2054"/>
        <end position="2077"/>
    </location>
</feature>
<feature type="compositionally biased region" description="Basic and acidic residues" evidence="7">
    <location>
        <begin position="1098"/>
        <end position="1111"/>
    </location>
</feature>
<feature type="region of interest" description="Disordered" evidence="7">
    <location>
        <begin position="927"/>
        <end position="979"/>
    </location>
</feature>
<feature type="compositionally biased region" description="Polar residues" evidence="7">
    <location>
        <begin position="1342"/>
        <end position="1356"/>
    </location>
</feature>
<keyword evidence="2" id="KW-0547">Nucleotide-binding</keyword>
<dbReference type="Pfam" id="PF23081">
    <property type="entry name" value="HTH_KIF26A_B_1st"/>
    <property type="match status" value="1"/>
</dbReference>
<feature type="compositionally biased region" description="Polar residues" evidence="7">
    <location>
        <begin position="1548"/>
        <end position="1561"/>
    </location>
</feature>
<protein>
    <submittedName>
        <fullName evidence="10">Saccharopine dehydrogenase-like oxidoreductase</fullName>
    </submittedName>
</protein>
<comment type="subcellular location">
    <subcellularLocation>
        <location evidence="1">Cytoplasm</location>
        <location evidence="1">Cytoskeleton</location>
    </subcellularLocation>
</comment>
<keyword evidence="3" id="KW-0067">ATP-binding</keyword>